<dbReference type="AlphaFoldDB" id="A0A1B0CJA3"/>
<sequence>MCKTAATGGCFSEFKETENDDDLPARRGCMELLEDNKHTKCNLEIGMHHQFKSSFTLLMCCQEDMCNHIDNPDNRRFKSDPRINGEGNQSRGSQSMEDIHHSLHETDTKELRPVYPASGDNQDEVWFKVATIAITICGAIILFVLIATAIRMLRNDGRGGDTASKLGTGSSPNCAGRKVILDFGDAYNQVYGGSSHGSNIKHVPLLKVDDGLPPSYTIYPPPNYHQLQNLQHTPKVSSDSKNEAQAKKNQIKSLEYTLLPQSCHEGQQKPINTEMGINPAYRDVNLSSLPQGRACPEMAIDNKMYEKDMLTSVPTNWTNNSTTNNSYGV</sequence>
<evidence type="ECO:0000259" key="3">
    <source>
        <dbReference type="Pfam" id="PF19337"/>
    </source>
</evidence>
<evidence type="ECO:0000313" key="4">
    <source>
        <dbReference type="EnsemblMetazoa" id="LLOJ004604-PA"/>
    </source>
</evidence>
<feature type="region of interest" description="Disordered" evidence="1">
    <location>
        <begin position="72"/>
        <end position="96"/>
    </location>
</feature>
<evidence type="ECO:0000256" key="1">
    <source>
        <dbReference type="SAM" id="MobiDB-lite"/>
    </source>
</evidence>
<dbReference type="Pfam" id="PF19337">
    <property type="entry name" value="BAMBI_C"/>
    <property type="match status" value="1"/>
</dbReference>
<dbReference type="EnsemblMetazoa" id="LLOJ004604-RA">
    <property type="protein sequence ID" value="LLOJ004604-PA"/>
    <property type="gene ID" value="LLOJ004604"/>
</dbReference>
<keyword evidence="2" id="KW-1133">Transmembrane helix</keyword>
<dbReference type="EMBL" id="AJWK01014367">
    <property type="status" value="NOT_ANNOTATED_CDS"/>
    <property type="molecule type" value="Genomic_DNA"/>
</dbReference>
<keyword evidence="2" id="KW-0812">Transmembrane</keyword>
<dbReference type="InterPro" id="IPR045806">
    <property type="entry name" value="BAMBI_C"/>
</dbReference>
<dbReference type="Gene3D" id="2.10.60.10">
    <property type="entry name" value="CD59"/>
    <property type="match status" value="1"/>
</dbReference>
<accession>A0A1B0CJA3</accession>
<feature type="compositionally biased region" description="Polar residues" evidence="1">
    <location>
        <begin position="86"/>
        <end position="96"/>
    </location>
</feature>
<keyword evidence="5" id="KW-1185">Reference proteome</keyword>
<name>A0A1B0CJA3_LUTLO</name>
<dbReference type="CDD" id="cd23576">
    <property type="entry name" value="TFP_LU_ECD_BAMBI"/>
    <property type="match status" value="1"/>
</dbReference>
<reference evidence="4" key="1">
    <citation type="submission" date="2020-05" db="UniProtKB">
        <authorList>
            <consortium name="EnsemblMetazoa"/>
        </authorList>
    </citation>
    <scope>IDENTIFICATION</scope>
    <source>
        <strain evidence="4">Jacobina</strain>
    </source>
</reference>
<feature type="transmembrane region" description="Helical" evidence="2">
    <location>
        <begin position="125"/>
        <end position="150"/>
    </location>
</feature>
<dbReference type="InterPro" id="IPR045860">
    <property type="entry name" value="Snake_toxin-like_sf"/>
</dbReference>
<dbReference type="VEuPathDB" id="VectorBase:LLOJ004604"/>
<feature type="domain" description="BMP and activin membrane-bound inhibitor C-terminal" evidence="3">
    <location>
        <begin position="123"/>
        <end position="158"/>
    </location>
</feature>
<evidence type="ECO:0000313" key="5">
    <source>
        <dbReference type="Proteomes" id="UP000092461"/>
    </source>
</evidence>
<keyword evidence="2" id="KW-0472">Membrane</keyword>
<dbReference type="Proteomes" id="UP000092461">
    <property type="component" value="Unassembled WGS sequence"/>
</dbReference>
<evidence type="ECO:0000256" key="2">
    <source>
        <dbReference type="SAM" id="Phobius"/>
    </source>
</evidence>
<proteinExistence type="predicted"/>
<dbReference type="VEuPathDB" id="VectorBase:LLONM1_002711"/>
<feature type="compositionally biased region" description="Basic and acidic residues" evidence="1">
    <location>
        <begin position="72"/>
        <end position="83"/>
    </location>
</feature>
<organism evidence="4 5">
    <name type="scientific">Lutzomyia longipalpis</name>
    <name type="common">Sand fly</name>
    <dbReference type="NCBI Taxonomy" id="7200"/>
    <lineage>
        <taxon>Eukaryota</taxon>
        <taxon>Metazoa</taxon>
        <taxon>Ecdysozoa</taxon>
        <taxon>Arthropoda</taxon>
        <taxon>Hexapoda</taxon>
        <taxon>Insecta</taxon>
        <taxon>Pterygota</taxon>
        <taxon>Neoptera</taxon>
        <taxon>Endopterygota</taxon>
        <taxon>Diptera</taxon>
        <taxon>Nematocera</taxon>
        <taxon>Psychodoidea</taxon>
        <taxon>Psychodidae</taxon>
        <taxon>Lutzomyia</taxon>
        <taxon>Lutzomyia</taxon>
    </lineage>
</organism>
<protein>
    <recommendedName>
        <fullName evidence="3">BMP and activin membrane-bound inhibitor C-terminal domain-containing protein</fullName>
    </recommendedName>
</protein>